<protein>
    <submittedName>
        <fullName evidence="2">Uncharacterized protein</fullName>
    </submittedName>
</protein>
<organism evidence="2 3">
    <name type="scientific">Dreissena polymorpha</name>
    <name type="common">Zebra mussel</name>
    <name type="synonym">Mytilus polymorpha</name>
    <dbReference type="NCBI Taxonomy" id="45954"/>
    <lineage>
        <taxon>Eukaryota</taxon>
        <taxon>Metazoa</taxon>
        <taxon>Spiralia</taxon>
        <taxon>Lophotrochozoa</taxon>
        <taxon>Mollusca</taxon>
        <taxon>Bivalvia</taxon>
        <taxon>Autobranchia</taxon>
        <taxon>Heteroconchia</taxon>
        <taxon>Euheterodonta</taxon>
        <taxon>Imparidentia</taxon>
        <taxon>Neoheterodontei</taxon>
        <taxon>Myida</taxon>
        <taxon>Dreissenoidea</taxon>
        <taxon>Dreissenidae</taxon>
        <taxon>Dreissena</taxon>
    </lineage>
</organism>
<feature type="region of interest" description="Disordered" evidence="1">
    <location>
        <begin position="42"/>
        <end position="61"/>
    </location>
</feature>
<evidence type="ECO:0000313" key="2">
    <source>
        <dbReference type="EMBL" id="KAH3707023.1"/>
    </source>
</evidence>
<evidence type="ECO:0000313" key="3">
    <source>
        <dbReference type="Proteomes" id="UP000828390"/>
    </source>
</evidence>
<dbReference type="Proteomes" id="UP000828390">
    <property type="component" value="Unassembled WGS sequence"/>
</dbReference>
<dbReference type="AlphaFoldDB" id="A0A9D3YTZ5"/>
<reference evidence="2" key="2">
    <citation type="submission" date="2020-11" db="EMBL/GenBank/DDBJ databases">
        <authorList>
            <person name="McCartney M.A."/>
            <person name="Auch B."/>
            <person name="Kono T."/>
            <person name="Mallez S."/>
            <person name="Becker A."/>
            <person name="Gohl D.M."/>
            <person name="Silverstein K.A.T."/>
            <person name="Koren S."/>
            <person name="Bechman K.B."/>
            <person name="Herman A."/>
            <person name="Abrahante J.E."/>
            <person name="Garbe J."/>
        </authorList>
    </citation>
    <scope>NUCLEOTIDE SEQUENCE</scope>
    <source>
        <strain evidence="2">Duluth1</strain>
        <tissue evidence="2">Whole animal</tissue>
    </source>
</reference>
<keyword evidence="3" id="KW-1185">Reference proteome</keyword>
<name>A0A9D3YTZ5_DREPO</name>
<comment type="caution">
    <text evidence="2">The sequence shown here is derived from an EMBL/GenBank/DDBJ whole genome shotgun (WGS) entry which is preliminary data.</text>
</comment>
<sequence length="61" mass="6771">MGWPYEDNDSVPGRQYAVCSTCLGIRSGVRVDGLWRLEMPDKGRSARGTGTRSYFSTSLPE</sequence>
<feature type="compositionally biased region" description="Polar residues" evidence="1">
    <location>
        <begin position="48"/>
        <end position="61"/>
    </location>
</feature>
<proteinExistence type="predicted"/>
<reference evidence="2" key="1">
    <citation type="journal article" date="2019" name="bioRxiv">
        <title>The Genome of the Zebra Mussel, Dreissena polymorpha: A Resource for Invasive Species Research.</title>
        <authorList>
            <person name="McCartney M.A."/>
            <person name="Auch B."/>
            <person name="Kono T."/>
            <person name="Mallez S."/>
            <person name="Zhang Y."/>
            <person name="Obille A."/>
            <person name="Becker A."/>
            <person name="Abrahante J.E."/>
            <person name="Garbe J."/>
            <person name="Badalamenti J.P."/>
            <person name="Herman A."/>
            <person name="Mangelson H."/>
            <person name="Liachko I."/>
            <person name="Sullivan S."/>
            <person name="Sone E.D."/>
            <person name="Koren S."/>
            <person name="Silverstein K.A.T."/>
            <person name="Beckman K.B."/>
            <person name="Gohl D.M."/>
        </authorList>
    </citation>
    <scope>NUCLEOTIDE SEQUENCE</scope>
    <source>
        <strain evidence="2">Duluth1</strain>
        <tissue evidence="2">Whole animal</tissue>
    </source>
</reference>
<gene>
    <name evidence="2" type="ORF">DPMN_066416</name>
</gene>
<dbReference type="EMBL" id="JAIWYP010000014">
    <property type="protein sequence ID" value="KAH3707023.1"/>
    <property type="molecule type" value="Genomic_DNA"/>
</dbReference>
<evidence type="ECO:0000256" key="1">
    <source>
        <dbReference type="SAM" id="MobiDB-lite"/>
    </source>
</evidence>
<accession>A0A9D3YTZ5</accession>